<dbReference type="Proteomes" id="UP000594638">
    <property type="component" value="Unassembled WGS sequence"/>
</dbReference>
<sequence length="73" mass="8667">MGERQEVLHWVIYCRLLKTIDQFFWDWLKMEAHCSIKYSLFGSIRRMKQSNIQCLVRSLISFALDGNVIIVTS</sequence>
<keyword evidence="2" id="KW-1185">Reference proteome</keyword>
<dbReference type="Gramene" id="OE9A071580T1">
    <property type="protein sequence ID" value="OE9A071580C1"/>
    <property type="gene ID" value="OE9A071580"/>
</dbReference>
<organism evidence="1 2">
    <name type="scientific">Olea europaea subsp. europaea</name>
    <dbReference type="NCBI Taxonomy" id="158383"/>
    <lineage>
        <taxon>Eukaryota</taxon>
        <taxon>Viridiplantae</taxon>
        <taxon>Streptophyta</taxon>
        <taxon>Embryophyta</taxon>
        <taxon>Tracheophyta</taxon>
        <taxon>Spermatophyta</taxon>
        <taxon>Magnoliopsida</taxon>
        <taxon>eudicotyledons</taxon>
        <taxon>Gunneridae</taxon>
        <taxon>Pentapetalae</taxon>
        <taxon>asterids</taxon>
        <taxon>lamiids</taxon>
        <taxon>Lamiales</taxon>
        <taxon>Oleaceae</taxon>
        <taxon>Oleeae</taxon>
        <taxon>Olea</taxon>
    </lineage>
</organism>
<evidence type="ECO:0000313" key="2">
    <source>
        <dbReference type="Proteomes" id="UP000594638"/>
    </source>
</evidence>
<proteinExistence type="predicted"/>
<protein>
    <submittedName>
        <fullName evidence="1">Uncharacterized protein</fullName>
    </submittedName>
</protein>
<comment type="caution">
    <text evidence="1">The sequence shown here is derived from an EMBL/GenBank/DDBJ whole genome shotgun (WGS) entry which is preliminary data.</text>
</comment>
<dbReference type="AlphaFoldDB" id="A0A8S0RM03"/>
<accession>A0A8S0RM03</accession>
<evidence type="ECO:0000313" key="1">
    <source>
        <dbReference type="EMBL" id="CAA2980908.1"/>
    </source>
</evidence>
<gene>
    <name evidence="1" type="ORF">OLEA9_A071580</name>
</gene>
<dbReference type="EMBL" id="CACTIH010003658">
    <property type="protein sequence ID" value="CAA2980908.1"/>
    <property type="molecule type" value="Genomic_DNA"/>
</dbReference>
<reference evidence="1 2" key="1">
    <citation type="submission" date="2019-12" db="EMBL/GenBank/DDBJ databases">
        <authorList>
            <person name="Alioto T."/>
            <person name="Alioto T."/>
            <person name="Gomez Garrido J."/>
        </authorList>
    </citation>
    <scope>NUCLEOTIDE SEQUENCE [LARGE SCALE GENOMIC DNA]</scope>
</reference>
<name>A0A8S0RM03_OLEEU</name>